<proteinExistence type="predicted"/>
<sequence length="86" mass="9778">MWLPTPLYEALPYLALTIGGTCILGALNILMIASGVLLILCSGVIWKLRHDYRTANRLIEIQRARSPSRRRRSRRVVQLDLEAEGF</sequence>
<accession>A0A6N8ED15</accession>
<dbReference type="OrthoDB" id="6227426at2"/>
<keyword evidence="1" id="KW-0812">Transmembrane</keyword>
<comment type="caution">
    <text evidence="2">The sequence shown here is derived from an EMBL/GenBank/DDBJ whole genome shotgun (WGS) entry which is preliminary data.</text>
</comment>
<name>A0A6N8ED15_9GAMM</name>
<reference evidence="2 3" key="1">
    <citation type="submission" date="2019-11" db="EMBL/GenBank/DDBJ databases">
        <title>Whole-genome sequence of the anaerobic purple sulfur bacterium Allochromatium palmeri DSM 15591.</title>
        <authorList>
            <person name="Kyndt J.A."/>
            <person name="Meyer T.E."/>
        </authorList>
    </citation>
    <scope>NUCLEOTIDE SEQUENCE [LARGE SCALE GENOMIC DNA]</scope>
    <source>
        <strain evidence="2 3">DSM 15591</strain>
    </source>
</reference>
<gene>
    <name evidence="2" type="ORF">GJ668_13615</name>
</gene>
<evidence type="ECO:0000313" key="3">
    <source>
        <dbReference type="Proteomes" id="UP000434044"/>
    </source>
</evidence>
<feature type="transmembrane region" description="Helical" evidence="1">
    <location>
        <begin position="13"/>
        <end position="46"/>
    </location>
</feature>
<keyword evidence="3" id="KW-1185">Reference proteome</keyword>
<dbReference type="Proteomes" id="UP000434044">
    <property type="component" value="Unassembled WGS sequence"/>
</dbReference>
<dbReference type="RefSeq" id="WP_155450696.1">
    <property type="nucleotide sequence ID" value="NZ_WNKT01000032.1"/>
</dbReference>
<dbReference type="AlphaFoldDB" id="A0A6N8ED15"/>
<dbReference type="EMBL" id="WNKT01000032">
    <property type="protein sequence ID" value="MTW22122.1"/>
    <property type="molecule type" value="Genomic_DNA"/>
</dbReference>
<evidence type="ECO:0000313" key="2">
    <source>
        <dbReference type="EMBL" id="MTW22122.1"/>
    </source>
</evidence>
<keyword evidence="1" id="KW-0472">Membrane</keyword>
<organism evidence="2 3">
    <name type="scientific">Allochromatium palmeri</name>
    <dbReference type="NCBI Taxonomy" id="231048"/>
    <lineage>
        <taxon>Bacteria</taxon>
        <taxon>Pseudomonadati</taxon>
        <taxon>Pseudomonadota</taxon>
        <taxon>Gammaproteobacteria</taxon>
        <taxon>Chromatiales</taxon>
        <taxon>Chromatiaceae</taxon>
        <taxon>Allochromatium</taxon>
    </lineage>
</organism>
<evidence type="ECO:0000256" key="1">
    <source>
        <dbReference type="SAM" id="Phobius"/>
    </source>
</evidence>
<keyword evidence="1" id="KW-1133">Transmembrane helix</keyword>
<protein>
    <submittedName>
        <fullName evidence="2">Uncharacterized protein</fullName>
    </submittedName>
</protein>